<name>A0A0W7Z4K6_9BURK</name>
<feature type="binding site" description="in dimeric form" evidence="16">
    <location>
        <position position="210"/>
    </location>
    <ligand>
        <name>Ca(2+)</name>
        <dbReference type="ChEBI" id="CHEBI:29108"/>
        <label>1</label>
    </ligand>
</feature>
<dbReference type="PANTHER" id="PTHR40457">
    <property type="entry name" value="PHOSPHOLIPASE A1"/>
    <property type="match status" value="1"/>
</dbReference>
<comment type="subcellular location">
    <subcellularLocation>
        <location evidence="17">Cell outer membrane</location>
        <topology evidence="17">Multi-pass membrane protein</topology>
    </subcellularLocation>
    <text evidence="17">One of the very few enzymes located there.</text>
</comment>
<evidence type="ECO:0000256" key="17">
    <source>
        <dbReference type="RuleBase" id="RU366027"/>
    </source>
</evidence>
<dbReference type="STRING" id="225992.B5M06_04505"/>
<reference evidence="18 19" key="1">
    <citation type="submission" date="2015-12" db="EMBL/GenBank/DDBJ databases">
        <title>Complete genome sequence of a multi-drug resistant strain Acidovorax sp. 12322-1.</title>
        <authorList>
            <person name="Ming D."/>
            <person name="Wang M."/>
            <person name="Hu S."/>
            <person name="Zhou Y."/>
            <person name="Jiang T."/>
        </authorList>
    </citation>
    <scope>NUCLEOTIDE SEQUENCE [LARGE SCALE GENOMIC DNA]</scope>
    <source>
        <strain evidence="18 19">12322-1</strain>
    </source>
</reference>
<keyword evidence="19" id="KW-1185">Reference proteome</keyword>
<feature type="binding site" description="in dimeric form" evidence="16">
    <location>
        <position position="293"/>
    </location>
    <ligand>
        <name>Ca(2+)</name>
        <dbReference type="ChEBI" id="CHEBI:29108"/>
        <label>1</label>
    </ligand>
</feature>
<comment type="cofactor">
    <cofactor evidence="17">
        <name>Ca(2+)</name>
        <dbReference type="ChEBI" id="CHEBI:29108"/>
    </cofactor>
    <text evidence="17">Binds 1 Ca(2+) ion per monomer. In the dimeric form the Ca(2+) is bound by different amino acids with binding of each Ca(2+) shared with ligands coming from each monomer. The Ca(2+) ion may have a role in catalysis.</text>
</comment>
<organism evidence="18 19">
    <name type="scientific">Comamonas kerstersii</name>
    <dbReference type="NCBI Taxonomy" id="225992"/>
    <lineage>
        <taxon>Bacteria</taxon>
        <taxon>Pseudomonadati</taxon>
        <taxon>Pseudomonadota</taxon>
        <taxon>Betaproteobacteria</taxon>
        <taxon>Burkholderiales</taxon>
        <taxon>Comamonadaceae</taxon>
        <taxon>Comamonas</taxon>
    </lineage>
</organism>
<evidence type="ECO:0000256" key="11">
    <source>
        <dbReference type="ARBA" id="ARBA00022963"/>
    </source>
</evidence>
<dbReference type="GO" id="GO:0008970">
    <property type="term" value="F:phospholipase A1 activity"/>
    <property type="evidence" value="ECO:0007669"/>
    <property type="project" value="UniProtKB-EC"/>
</dbReference>
<evidence type="ECO:0000256" key="9">
    <source>
        <dbReference type="ARBA" id="ARBA00022801"/>
    </source>
</evidence>
<gene>
    <name evidence="18" type="ORF">AS359_12105</name>
</gene>
<comment type="caution">
    <text evidence="18">The sequence shown here is derived from an EMBL/GenBank/DDBJ whole genome shotgun (WGS) entry which is preliminary data.</text>
</comment>
<evidence type="ECO:0000256" key="3">
    <source>
        <dbReference type="ARBA" id="ARBA00010525"/>
    </source>
</evidence>
<evidence type="ECO:0000256" key="4">
    <source>
        <dbReference type="ARBA" id="ARBA00011702"/>
    </source>
</evidence>
<keyword evidence="13" id="KW-0472">Membrane</keyword>
<comment type="function">
    <text evidence="17">Hydrolysis of phosphatidylcholine with phospholipase A2 (EC 3.1.1.4) and phospholipase A1 (EC 3.1.1.32) activities.</text>
</comment>
<proteinExistence type="inferred from homology"/>
<evidence type="ECO:0000256" key="15">
    <source>
        <dbReference type="PIRSR" id="PIRSR603187-1"/>
    </source>
</evidence>
<dbReference type="PANTHER" id="PTHR40457:SF1">
    <property type="entry name" value="PHOSPHOLIPASE A1"/>
    <property type="match status" value="1"/>
</dbReference>
<feature type="active site" description="Nucleophile" evidence="15">
    <location>
        <position position="249"/>
    </location>
</feature>
<comment type="catalytic activity">
    <reaction evidence="2 17">
        <text>a 1,2-diacyl-sn-glycero-3-phosphocholine + H2O = a 1-acyl-sn-glycero-3-phosphocholine + a fatty acid + H(+)</text>
        <dbReference type="Rhea" id="RHEA:15801"/>
        <dbReference type="ChEBI" id="CHEBI:15377"/>
        <dbReference type="ChEBI" id="CHEBI:15378"/>
        <dbReference type="ChEBI" id="CHEBI:28868"/>
        <dbReference type="ChEBI" id="CHEBI:57643"/>
        <dbReference type="ChEBI" id="CHEBI:58168"/>
        <dbReference type="EC" id="3.1.1.4"/>
    </reaction>
</comment>
<keyword evidence="5" id="KW-1134">Transmembrane beta strand</keyword>
<dbReference type="SUPFAM" id="SSF56931">
    <property type="entry name" value="Outer membrane phospholipase A (OMPLA)"/>
    <property type="match status" value="1"/>
</dbReference>
<dbReference type="GO" id="GO:0004623">
    <property type="term" value="F:phospholipase A2 activity"/>
    <property type="evidence" value="ECO:0007669"/>
    <property type="project" value="UniProtKB-EC"/>
</dbReference>
<evidence type="ECO:0000256" key="14">
    <source>
        <dbReference type="ARBA" id="ARBA00023237"/>
    </source>
</evidence>
<evidence type="ECO:0000256" key="2">
    <source>
        <dbReference type="ARBA" id="ARBA00001604"/>
    </source>
</evidence>
<dbReference type="GO" id="GO:0009279">
    <property type="term" value="C:cell outer membrane"/>
    <property type="evidence" value="ECO:0007669"/>
    <property type="project" value="UniProtKB-SubCell"/>
</dbReference>
<dbReference type="PRINTS" id="PR01486">
    <property type="entry name" value="PHPHLIPASEA1"/>
</dbReference>
<dbReference type="AlphaFoldDB" id="A0A0W7Z4K6"/>
<keyword evidence="6" id="KW-0812">Transmembrane</keyword>
<evidence type="ECO:0000256" key="8">
    <source>
        <dbReference type="ARBA" id="ARBA00022729"/>
    </source>
</evidence>
<comment type="catalytic activity">
    <reaction evidence="1 17">
        <text>a 1,2-diacyl-sn-glycero-3-phosphocholine + H2O = a 2-acyl-sn-glycero-3-phosphocholine + a fatty acid + H(+)</text>
        <dbReference type="Rhea" id="RHEA:18689"/>
        <dbReference type="ChEBI" id="CHEBI:15377"/>
        <dbReference type="ChEBI" id="CHEBI:15378"/>
        <dbReference type="ChEBI" id="CHEBI:28868"/>
        <dbReference type="ChEBI" id="CHEBI:57643"/>
        <dbReference type="ChEBI" id="CHEBI:57875"/>
        <dbReference type="EC" id="3.1.1.32"/>
    </reaction>
</comment>
<keyword evidence="11 17" id="KW-0442">Lipid degradation</keyword>
<dbReference type="Gene3D" id="2.40.230.10">
    <property type="entry name" value="Phospholipase A1"/>
    <property type="match status" value="1"/>
</dbReference>
<evidence type="ECO:0000256" key="6">
    <source>
        <dbReference type="ARBA" id="ARBA00022692"/>
    </source>
</evidence>
<evidence type="ECO:0000256" key="10">
    <source>
        <dbReference type="ARBA" id="ARBA00022837"/>
    </source>
</evidence>
<dbReference type="EC" id="3.1.1.4" evidence="17"/>
<sequence>MRTPLIRRLAYSCSLYALWTATASAATPSEPATGWQACSAVQDGQERLACFDQWAAAQHGGAVPASKAAVPAASALTVPESPSEPAPVAVAEGAPMQLPGSDCYRSGASTMLQFYELRRATDCGTFKLRGFQPQSVSVTAANHMNTSPSTLTQPAFETDDYQTKELRIQLSLRTKLAAGLLTPEDSDRLDSLWVGYTQLSFWQIFNADASRSFRTTDHQPEIFYVYPTEAQLPLGWRLRYSGIGLVHHSNGQSDPLSRSWNRAYLMAGAELNNRWQLQLKAWHRISEKLENDDNPGIQNYWGRGEAKLFWQPDARNIFGLTARGSIGKGYGSGRLEWMYALGGDNSNLRLHVQLFSGYGESLIDYNYKRTSLSVGLSLLDF</sequence>
<dbReference type="GO" id="GO:0005509">
    <property type="term" value="F:calcium ion binding"/>
    <property type="evidence" value="ECO:0007669"/>
    <property type="project" value="TreeGrafter"/>
</dbReference>
<dbReference type="InterPro" id="IPR036541">
    <property type="entry name" value="PLipase_A1_sf"/>
</dbReference>
<keyword evidence="10 16" id="KW-0106">Calcium</keyword>
<dbReference type="CDD" id="cd00541">
    <property type="entry name" value="OMPLA"/>
    <property type="match status" value="1"/>
</dbReference>
<dbReference type="Pfam" id="PF02253">
    <property type="entry name" value="PLA1"/>
    <property type="match status" value="1"/>
</dbReference>
<evidence type="ECO:0000256" key="5">
    <source>
        <dbReference type="ARBA" id="ARBA00022452"/>
    </source>
</evidence>
<dbReference type="EMBL" id="LPXH01000014">
    <property type="protein sequence ID" value="KUF42434.1"/>
    <property type="molecule type" value="Genomic_DNA"/>
</dbReference>
<dbReference type="RefSeq" id="WP_058879484.1">
    <property type="nucleotide sequence ID" value="NZ_LPXH01000014.1"/>
</dbReference>
<evidence type="ECO:0000256" key="7">
    <source>
        <dbReference type="ARBA" id="ARBA00022723"/>
    </source>
</evidence>
<keyword evidence="7 16" id="KW-0479">Metal-binding</keyword>
<protein>
    <recommendedName>
        <fullName evidence="17">Phospholipase A1</fullName>
        <ecNumber evidence="17">3.1.1.32</ecNumber>
        <ecNumber evidence="17">3.1.1.4</ecNumber>
    </recommendedName>
    <alternativeName>
        <fullName evidence="17">Phosphatidylcholine 1-acylhydrolase</fullName>
    </alternativeName>
</protein>
<evidence type="ECO:0000256" key="13">
    <source>
        <dbReference type="ARBA" id="ARBA00023136"/>
    </source>
</evidence>
<feature type="chain" id="PRO_5019611267" description="Phospholipase A1" evidence="17">
    <location>
        <begin position="26"/>
        <end position="381"/>
    </location>
</feature>
<keyword evidence="9 17" id="KW-0378">Hydrolase</keyword>
<feature type="active site" description="Proton acceptor" evidence="15">
    <location>
        <position position="247"/>
    </location>
</feature>
<dbReference type="Proteomes" id="UP000053300">
    <property type="component" value="Unassembled WGS sequence"/>
</dbReference>
<keyword evidence="8 17" id="KW-0732">Signal</keyword>
<evidence type="ECO:0000313" key="19">
    <source>
        <dbReference type="Proteomes" id="UP000053300"/>
    </source>
</evidence>
<feature type="binding site" description="in dimeric form" evidence="16">
    <location>
        <position position="257"/>
    </location>
    <ligand>
        <name>Ca(2+)</name>
        <dbReference type="ChEBI" id="CHEBI:29108"/>
        <label>1</label>
    </ligand>
</feature>
<keyword evidence="12 17" id="KW-0443">Lipid metabolism</keyword>
<comment type="similarity">
    <text evidence="3 17">Belongs to the phospholipase A1 family.</text>
</comment>
<comment type="subunit">
    <text evidence="4 17">Homodimer; dimerization is reversible, and the dimeric form is the active one.</text>
</comment>
<dbReference type="InterPro" id="IPR003187">
    <property type="entry name" value="PLipase_A1"/>
</dbReference>
<evidence type="ECO:0000256" key="1">
    <source>
        <dbReference type="ARBA" id="ARBA00000111"/>
    </source>
</evidence>
<dbReference type="EC" id="3.1.1.32" evidence="17"/>
<feature type="signal peptide" evidence="17">
    <location>
        <begin position="1"/>
        <end position="25"/>
    </location>
</feature>
<evidence type="ECO:0000313" key="18">
    <source>
        <dbReference type="EMBL" id="KUF42434.1"/>
    </source>
</evidence>
<keyword evidence="14 17" id="KW-0998">Cell outer membrane</keyword>
<dbReference type="GO" id="GO:0016042">
    <property type="term" value="P:lipid catabolic process"/>
    <property type="evidence" value="ECO:0007669"/>
    <property type="project" value="UniProtKB-KW"/>
</dbReference>
<evidence type="ECO:0000256" key="12">
    <source>
        <dbReference type="ARBA" id="ARBA00023098"/>
    </source>
</evidence>
<accession>A0A0W7Z4K6</accession>
<evidence type="ECO:0000256" key="16">
    <source>
        <dbReference type="PIRSR" id="PIRSR603187-2"/>
    </source>
</evidence>